<evidence type="ECO:0000313" key="7">
    <source>
        <dbReference type="Ensembl" id="ENSMAMP00000003333.1"/>
    </source>
</evidence>
<evidence type="ECO:0000256" key="4">
    <source>
        <dbReference type="ARBA" id="ARBA00023180"/>
    </source>
</evidence>
<evidence type="ECO:0000313" key="8">
    <source>
        <dbReference type="Proteomes" id="UP000261640"/>
    </source>
</evidence>
<organism evidence="7 8">
    <name type="scientific">Mastacembelus armatus</name>
    <name type="common">zig-zag eel</name>
    <dbReference type="NCBI Taxonomy" id="205130"/>
    <lineage>
        <taxon>Eukaryota</taxon>
        <taxon>Metazoa</taxon>
        <taxon>Chordata</taxon>
        <taxon>Craniata</taxon>
        <taxon>Vertebrata</taxon>
        <taxon>Euteleostomi</taxon>
        <taxon>Actinopterygii</taxon>
        <taxon>Neopterygii</taxon>
        <taxon>Teleostei</taxon>
        <taxon>Neoteleostei</taxon>
        <taxon>Acanthomorphata</taxon>
        <taxon>Anabantaria</taxon>
        <taxon>Synbranchiformes</taxon>
        <taxon>Mastacembelidae</taxon>
        <taxon>Mastacembelus</taxon>
    </lineage>
</organism>
<evidence type="ECO:0000256" key="2">
    <source>
        <dbReference type="ARBA" id="ARBA00022525"/>
    </source>
</evidence>
<dbReference type="InterPro" id="IPR012674">
    <property type="entry name" value="Calycin"/>
</dbReference>
<evidence type="ECO:0000256" key="6">
    <source>
        <dbReference type="SAM" id="SignalP"/>
    </source>
</evidence>
<accession>A0A3Q3KQ68</accession>
<dbReference type="PANTHER" id="PTHR11967">
    <property type="entry name" value="ALPHA-1-ACID GLYCOPROTEIN"/>
    <property type="match status" value="1"/>
</dbReference>
<keyword evidence="4" id="KW-0325">Glycoprotein</keyword>
<keyword evidence="2" id="KW-0964">Secreted</keyword>
<evidence type="ECO:0000256" key="5">
    <source>
        <dbReference type="SAM" id="MobiDB-lite"/>
    </source>
</evidence>
<feature type="compositionally biased region" description="Basic and acidic residues" evidence="5">
    <location>
        <begin position="193"/>
        <end position="202"/>
    </location>
</feature>
<dbReference type="Pfam" id="PF11032">
    <property type="entry name" value="ApoM"/>
    <property type="match status" value="1"/>
</dbReference>
<sequence>MISTPRVMLAVCAIVLSLTSLACSAPLACEGLLRPLDQVHRHHLEGKWALIAGSVSDPHLNTKFGLRDSSTTSFSNTTGESNMLFIRSMRLDNTCQYGSDNVSLEDNRMTFNNNNITTTFIHTCHDCILMSSDVESGKRLHFYLFSRRRQLEKKEMEEYRAQVDCLNLPAPAVMDPTKELCPDEADYDPTAQPEEKTEGKKD</sequence>
<protein>
    <submittedName>
        <fullName evidence="7">Uncharacterized protein</fullName>
    </submittedName>
</protein>
<name>A0A3Q3KQ68_9TELE</name>
<evidence type="ECO:0000256" key="1">
    <source>
        <dbReference type="ARBA" id="ARBA00004613"/>
    </source>
</evidence>
<dbReference type="Gene3D" id="2.40.128.20">
    <property type="match status" value="1"/>
</dbReference>
<feature type="region of interest" description="Disordered" evidence="5">
    <location>
        <begin position="176"/>
        <end position="202"/>
    </location>
</feature>
<comment type="subcellular location">
    <subcellularLocation>
        <location evidence="1">Secreted</location>
    </subcellularLocation>
</comment>
<dbReference type="PROSITE" id="PS51257">
    <property type="entry name" value="PROKAR_LIPOPROTEIN"/>
    <property type="match status" value="1"/>
</dbReference>
<reference evidence="7" key="1">
    <citation type="submission" date="2025-08" db="UniProtKB">
        <authorList>
            <consortium name="Ensembl"/>
        </authorList>
    </citation>
    <scope>IDENTIFICATION</scope>
</reference>
<dbReference type="AlphaFoldDB" id="A0A3Q3KQ68"/>
<dbReference type="GO" id="GO:0005576">
    <property type="term" value="C:extracellular region"/>
    <property type="evidence" value="ECO:0007669"/>
    <property type="project" value="UniProtKB-SubCell"/>
</dbReference>
<keyword evidence="8" id="KW-1185">Reference proteome</keyword>
<dbReference type="InterPro" id="IPR022734">
    <property type="entry name" value="ApoM"/>
</dbReference>
<keyword evidence="3 6" id="KW-0732">Signal</keyword>
<evidence type="ECO:0000256" key="3">
    <source>
        <dbReference type="ARBA" id="ARBA00022729"/>
    </source>
</evidence>
<reference evidence="7" key="2">
    <citation type="submission" date="2025-09" db="UniProtKB">
        <authorList>
            <consortium name="Ensembl"/>
        </authorList>
    </citation>
    <scope>IDENTIFICATION</scope>
</reference>
<dbReference type="GeneTree" id="ENSGT00940000166223"/>
<dbReference type="InParanoid" id="A0A3Q3KQ68"/>
<dbReference type="Proteomes" id="UP000261640">
    <property type="component" value="Unplaced"/>
</dbReference>
<dbReference type="Ensembl" id="ENSMAMT00000003412.2">
    <property type="protein sequence ID" value="ENSMAMP00000003333.1"/>
    <property type="gene ID" value="ENSMAMG00000002293.2"/>
</dbReference>
<dbReference type="PANTHER" id="PTHR11967:SF2">
    <property type="entry name" value="ALPHA-1-ACID GLYCOPROTEIN 1"/>
    <property type="match status" value="1"/>
</dbReference>
<feature type="chain" id="PRO_5018561091" evidence="6">
    <location>
        <begin position="25"/>
        <end position="202"/>
    </location>
</feature>
<proteinExistence type="predicted"/>
<dbReference type="SUPFAM" id="SSF50814">
    <property type="entry name" value="Lipocalins"/>
    <property type="match status" value="1"/>
</dbReference>
<feature type="signal peptide" evidence="6">
    <location>
        <begin position="1"/>
        <end position="24"/>
    </location>
</feature>